<feature type="chain" id="PRO_5032810487" evidence="1">
    <location>
        <begin position="22"/>
        <end position="245"/>
    </location>
</feature>
<dbReference type="NCBIfam" id="TIGR02001">
    <property type="entry name" value="gcw_chp"/>
    <property type="match status" value="1"/>
</dbReference>
<dbReference type="EMBL" id="JACIJE010000006">
    <property type="protein sequence ID" value="MBB5690221.1"/>
    <property type="molecule type" value="Genomic_DNA"/>
</dbReference>
<dbReference type="Proteomes" id="UP000562254">
    <property type="component" value="Unassembled WGS sequence"/>
</dbReference>
<name>A0A840Y2I7_9PROT</name>
<dbReference type="RefSeq" id="WP_184484789.1">
    <property type="nucleotide sequence ID" value="NZ_JAAEDJ010000004.1"/>
</dbReference>
<evidence type="ECO:0000256" key="1">
    <source>
        <dbReference type="SAM" id="SignalP"/>
    </source>
</evidence>
<evidence type="ECO:0000313" key="2">
    <source>
        <dbReference type="EMBL" id="MBB5690221.1"/>
    </source>
</evidence>
<dbReference type="InterPro" id="IPR010239">
    <property type="entry name" value="CHP02001"/>
</dbReference>
<accession>A0A840Y2I7</accession>
<sequence length="245" mass="26606">MRKRLAALAIGLGLLSAPAMAQVDLGAGFSLTGTATAATDYVFRNISQTRGRPAVQGALELSHEIGLYVGAFASNVAFAGTDARQEVDILAGYRRSIGSFTFDIGGIAYTYPGYSRQPGQQEISYFETMLRLKYELDPVTFVGTAAWSPNFFGRSGDGYWLEGGVDVKLPVLDITLSGRLGYQWIERNARFGTPDYLAYSVSATIPIRYGFAVTAGYYGTDISQRECGGLKVCDNRFIAALTWTF</sequence>
<keyword evidence="3" id="KW-1185">Reference proteome</keyword>
<gene>
    <name evidence="2" type="ORF">FHS88_002354</name>
</gene>
<dbReference type="SUPFAM" id="SSF56935">
    <property type="entry name" value="Porins"/>
    <property type="match status" value="1"/>
</dbReference>
<protein>
    <submittedName>
        <fullName evidence="2">Uncharacterized protein (TIGR02001 family)</fullName>
    </submittedName>
</protein>
<proteinExistence type="predicted"/>
<comment type="caution">
    <text evidence="2">The sequence shown here is derived from an EMBL/GenBank/DDBJ whole genome shotgun (WGS) entry which is preliminary data.</text>
</comment>
<dbReference type="AlphaFoldDB" id="A0A840Y2I7"/>
<feature type="signal peptide" evidence="1">
    <location>
        <begin position="1"/>
        <end position="21"/>
    </location>
</feature>
<organism evidence="2 3">
    <name type="scientific">Neoroseomonas alkaliterrae</name>
    <dbReference type="NCBI Taxonomy" id="1452450"/>
    <lineage>
        <taxon>Bacteria</taxon>
        <taxon>Pseudomonadati</taxon>
        <taxon>Pseudomonadota</taxon>
        <taxon>Alphaproteobacteria</taxon>
        <taxon>Acetobacterales</taxon>
        <taxon>Acetobacteraceae</taxon>
        <taxon>Neoroseomonas</taxon>
    </lineage>
</organism>
<evidence type="ECO:0000313" key="3">
    <source>
        <dbReference type="Proteomes" id="UP000562254"/>
    </source>
</evidence>
<keyword evidence="1" id="KW-0732">Signal</keyword>
<dbReference type="Pfam" id="PF09694">
    <property type="entry name" value="Gcw_chp"/>
    <property type="match status" value="1"/>
</dbReference>
<reference evidence="2 3" key="1">
    <citation type="submission" date="2020-08" db="EMBL/GenBank/DDBJ databases">
        <title>Genomic Encyclopedia of Type Strains, Phase IV (KMG-IV): sequencing the most valuable type-strain genomes for metagenomic binning, comparative biology and taxonomic classification.</title>
        <authorList>
            <person name="Goeker M."/>
        </authorList>
    </citation>
    <scope>NUCLEOTIDE SEQUENCE [LARGE SCALE GENOMIC DNA]</scope>
    <source>
        <strain evidence="2 3">DSM 25895</strain>
    </source>
</reference>